<comment type="caution">
    <text evidence="7">The sequence shown here is derived from an EMBL/GenBank/DDBJ whole genome shotgun (WGS) entry which is preliminary data.</text>
</comment>
<dbReference type="Pfam" id="PF04616">
    <property type="entry name" value="Glyco_hydro_43"/>
    <property type="match status" value="1"/>
</dbReference>
<dbReference type="OrthoDB" id="3879658at2759"/>
<reference evidence="8" key="1">
    <citation type="submission" date="2017-03" db="EMBL/GenBank/DDBJ databases">
        <title>Genomes of endolithic fungi from Antarctica.</title>
        <authorList>
            <person name="Coleine C."/>
            <person name="Masonjones S."/>
            <person name="Stajich J.E."/>
        </authorList>
    </citation>
    <scope>NUCLEOTIDE SEQUENCE [LARGE SCALE GENOMIC DNA]</scope>
    <source>
        <strain evidence="8">CCFEE 5527</strain>
    </source>
</reference>
<gene>
    <name evidence="7" type="ORF">B0A48_17486</name>
</gene>
<keyword evidence="3 6" id="KW-0326">Glycosidase</keyword>
<evidence type="ECO:0000256" key="3">
    <source>
        <dbReference type="ARBA" id="ARBA00023295"/>
    </source>
</evidence>
<dbReference type="InterPro" id="IPR051795">
    <property type="entry name" value="Glycosyl_Hydrlase_43"/>
</dbReference>
<accession>A0A1V8SBY1</accession>
<dbReference type="EMBL" id="NAJO01000066">
    <property type="protein sequence ID" value="OQN96430.1"/>
    <property type="molecule type" value="Genomic_DNA"/>
</dbReference>
<feature type="active site" description="Proton acceptor" evidence="4">
    <location>
        <position position="34"/>
    </location>
</feature>
<keyword evidence="8" id="KW-1185">Reference proteome</keyword>
<dbReference type="PANTHER" id="PTHR42812">
    <property type="entry name" value="BETA-XYLOSIDASE"/>
    <property type="match status" value="1"/>
</dbReference>
<feature type="active site" description="Proton donor" evidence="4">
    <location>
        <position position="227"/>
    </location>
</feature>
<comment type="similarity">
    <text evidence="1 6">Belongs to the glycosyl hydrolase 43 family.</text>
</comment>
<dbReference type="InterPro" id="IPR023296">
    <property type="entry name" value="Glyco_hydro_beta-prop_sf"/>
</dbReference>
<dbReference type="AlphaFoldDB" id="A0A1V8SBY1"/>
<dbReference type="GO" id="GO:0004553">
    <property type="term" value="F:hydrolase activity, hydrolyzing O-glycosyl compounds"/>
    <property type="evidence" value="ECO:0007669"/>
    <property type="project" value="InterPro"/>
</dbReference>
<protein>
    <recommendedName>
        <fullName evidence="9">Glycoside hydrolase family 43 protein</fullName>
    </recommendedName>
</protein>
<evidence type="ECO:0008006" key="9">
    <source>
        <dbReference type="Google" id="ProtNLM"/>
    </source>
</evidence>
<sequence length="323" mass="34738">MLACHFSMASLEAPTLVTRGTDRVPILLGANFPDPGFIRTSTGWHAFSTNARTNNNWTHVQYAYTPDWKNWHFTSGQDVMPTLASWIDPSSPRVWAPDVNDLPDGTYIMYYCAALKSQTNLHCISYATSKNVEGPYVDSSSSPFICPQGAGGAIDPAGFFDAKTNKRYVVYKVDGNAIGHGGECGNTVPPIVGTPLLLQQVSTDGFTKIGSPVQLITNEESDGPYVEAPSLSYLNGKYILFYSPQCYLTSKYSVSYATSDSITGPYTRATNFLFSTGSDGMVAPGGLDIAVNGDHAMWHANYGLGRAAYTGILKLSGGVVTAT</sequence>
<dbReference type="Proteomes" id="UP000192596">
    <property type="component" value="Unassembled WGS sequence"/>
</dbReference>
<dbReference type="GO" id="GO:0005975">
    <property type="term" value="P:carbohydrate metabolic process"/>
    <property type="evidence" value="ECO:0007669"/>
    <property type="project" value="InterPro"/>
</dbReference>
<feature type="site" description="Important for catalytic activity, responsible for pKa modulation of the active site Glu and correct orientation of both the proton donor and substrate" evidence="5">
    <location>
        <position position="155"/>
    </location>
</feature>
<proteinExistence type="inferred from homology"/>
<dbReference type="CDD" id="cd08999">
    <property type="entry name" value="GH43_ABN-like"/>
    <property type="match status" value="1"/>
</dbReference>
<evidence type="ECO:0000256" key="4">
    <source>
        <dbReference type="PIRSR" id="PIRSR606710-1"/>
    </source>
</evidence>
<dbReference type="STRING" id="1507870.A0A1V8SBY1"/>
<evidence type="ECO:0000256" key="2">
    <source>
        <dbReference type="ARBA" id="ARBA00022801"/>
    </source>
</evidence>
<evidence type="ECO:0000256" key="6">
    <source>
        <dbReference type="RuleBase" id="RU361187"/>
    </source>
</evidence>
<dbReference type="InParanoid" id="A0A1V8SBY1"/>
<name>A0A1V8SBY1_9PEZI</name>
<dbReference type="SUPFAM" id="SSF75005">
    <property type="entry name" value="Arabinanase/levansucrase/invertase"/>
    <property type="match status" value="1"/>
</dbReference>
<organism evidence="7 8">
    <name type="scientific">Cryoendolithus antarcticus</name>
    <dbReference type="NCBI Taxonomy" id="1507870"/>
    <lineage>
        <taxon>Eukaryota</taxon>
        <taxon>Fungi</taxon>
        <taxon>Dikarya</taxon>
        <taxon>Ascomycota</taxon>
        <taxon>Pezizomycotina</taxon>
        <taxon>Dothideomycetes</taxon>
        <taxon>Dothideomycetidae</taxon>
        <taxon>Cladosporiales</taxon>
        <taxon>Cladosporiaceae</taxon>
        <taxon>Cryoendolithus</taxon>
    </lineage>
</organism>
<evidence type="ECO:0000256" key="5">
    <source>
        <dbReference type="PIRSR" id="PIRSR606710-2"/>
    </source>
</evidence>
<evidence type="ECO:0000313" key="7">
    <source>
        <dbReference type="EMBL" id="OQN96430.1"/>
    </source>
</evidence>
<evidence type="ECO:0000313" key="8">
    <source>
        <dbReference type="Proteomes" id="UP000192596"/>
    </source>
</evidence>
<dbReference type="PANTHER" id="PTHR42812:SF5">
    <property type="entry name" value="ENDO-ARABINASE"/>
    <property type="match status" value="1"/>
</dbReference>
<keyword evidence="2 6" id="KW-0378">Hydrolase</keyword>
<evidence type="ECO:0000256" key="1">
    <source>
        <dbReference type="ARBA" id="ARBA00009865"/>
    </source>
</evidence>
<dbReference type="Gene3D" id="2.115.10.20">
    <property type="entry name" value="Glycosyl hydrolase domain, family 43"/>
    <property type="match status" value="1"/>
</dbReference>
<dbReference type="InterPro" id="IPR006710">
    <property type="entry name" value="Glyco_hydro_43"/>
</dbReference>